<keyword evidence="1" id="KW-0677">Repeat</keyword>
<dbReference type="EMBL" id="JAQQWM010000003">
    <property type="protein sequence ID" value="KAK8071708.1"/>
    <property type="molecule type" value="Genomic_DNA"/>
</dbReference>
<dbReference type="Pfam" id="PF24883">
    <property type="entry name" value="NPHP3_N"/>
    <property type="match status" value="1"/>
</dbReference>
<reference evidence="4 5" key="1">
    <citation type="submission" date="2023-01" db="EMBL/GenBank/DDBJ databases">
        <title>Analysis of 21 Apiospora genomes using comparative genomics revels a genus with tremendous synthesis potential of carbohydrate active enzymes and secondary metabolites.</title>
        <authorList>
            <person name="Sorensen T."/>
        </authorList>
    </citation>
    <scope>NUCLEOTIDE SEQUENCE [LARGE SCALE GENOMIC DNA]</scope>
    <source>
        <strain evidence="4 5">CBS 83171</strain>
    </source>
</reference>
<evidence type="ECO:0000256" key="1">
    <source>
        <dbReference type="ARBA" id="ARBA00022737"/>
    </source>
</evidence>
<feature type="region of interest" description="Disordered" evidence="2">
    <location>
        <begin position="321"/>
        <end position="341"/>
    </location>
</feature>
<evidence type="ECO:0000313" key="5">
    <source>
        <dbReference type="Proteomes" id="UP001446871"/>
    </source>
</evidence>
<evidence type="ECO:0000256" key="2">
    <source>
        <dbReference type="SAM" id="MobiDB-lite"/>
    </source>
</evidence>
<accession>A0ABR1VKH4</accession>
<keyword evidence="5" id="KW-1185">Reference proteome</keyword>
<gene>
    <name evidence="4" type="ORF">PG996_005056</name>
</gene>
<comment type="caution">
    <text evidence="4">The sequence shown here is derived from an EMBL/GenBank/DDBJ whole genome shotgun (WGS) entry which is preliminary data.</text>
</comment>
<evidence type="ECO:0000313" key="4">
    <source>
        <dbReference type="EMBL" id="KAK8071708.1"/>
    </source>
</evidence>
<feature type="domain" description="Nephrocystin 3-like N-terminal" evidence="3">
    <location>
        <begin position="419"/>
        <end position="582"/>
    </location>
</feature>
<proteinExistence type="predicted"/>
<dbReference type="InterPro" id="IPR056884">
    <property type="entry name" value="NPHP3-like_N"/>
</dbReference>
<protein>
    <recommendedName>
        <fullName evidence="3">Nephrocystin 3-like N-terminal domain-containing protein</fullName>
    </recommendedName>
</protein>
<evidence type="ECO:0000259" key="3">
    <source>
        <dbReference type="Pfam" id="PF24883"/>
    </source>
</evidence>
<dbReference type="Proteomes" id="UP001446871">
    <property type="component" value="Unassembled WGS sequence"/>
</dbReference>
<name>A0ABR1VKH4_9PEZI</name>
<dbReference type="PANTHER" id="PTHR40619">
    <property type="entry name" value="FUNGAL STAND N-TERMINAL GOODBYE DOMAIN-CONTAINING PROTEIN"/>
    <property type="match status" value="1"/>
</dbReference>
<dbReference type="PANTHER" id="PTHR40619:SF3">
    <property type="entry name" value="FUNGAL STAND N-TERMINAL GOODBYE DOMAIN-CONTAINING PROTEIN"/>
    <property type="match status" value="1"/>
</dbReference>
<organism evidence="4 5">
    <name type="scientific">Apiospora saccharicola</name>
    <dbReference type="NCBI Taxonomy" id="335842"/>
    <lineage>
        <taxon>Eukaryota</taxon>
        <taxon>Fungi</taxon>
        <taxon>Dikarya</taxon>
        <taxon>Ascomycota</taxon>
        <taxon>Pezizomycotina</taxon>
        <taxon>Sordariomycetes</taxon>
        <taxon>Xylariomycetidae</taxon>
        <taxon>Amphisphaeriales</taxon>
        <taxon>Apiosporaceae</taxon>
        <taxon>Apiospora</taxon>
    </lineage>
</organism>
<sequence length="626" mass="71732">MASPTRIRLVSPAVDFIDNHLPEYHQSLSAVDPSAHFDRSLNRYVAEPSRRGMNVLQNGPLSSEPDSMVLMENTGSIEESHAQTFSGIMREFIETYPDEPQGRVDKRCSIRNETSWDGVLHQLQSVGEDYQSEAGFKGKLRKAGRFVGDKADVMKRVTVVIPEIDYSKPIVGALTPFIRRVSRRKVRDEVQTGLQNLIAKFRDIEDYLRLYSVRPKIQEAVRILHVSMLKGIEDVIGFYTRNIVIKGIDAVWSGEHYEQSLLDSLEKINENGKKLVDAAHYTQMEETHETLKGTKILAKRADSMKDSLNNMRELLETLAKEHRQEREKERQEAKQLREETQRLTRQLEATAQTAQRQPLPFQFQIVAPHLGPAKPIVSQEDLLEFLKTSHLDSNDIKYIMDYREGFLSRGQDRAGVIMPTPQFRDWLVNASSRELLIHGNSDALPISPLTLFCALLVQNLRRLDNFCTVAFFCGCHPYEEYGGARTLITSLIAQLLQKRSFDLSFIKHDDVYQMDLGNVRTFCYVFGQLVRQTDPDDTVFCIIDGINFYEGRTELFEDTAITIRFLLDMTLCQTVFKILLTSPSITEDVRQAIRDDNYLPIPREVPKAHEAGDLRFERQLNENLEA</sequence>